<proteinExistence type="predicted"/>
<evidence type="ECO:0000313" key="2">
    <source>
        <dbReference type="Proteomes" id="UP000705867"/>
    </source>
</evidence>
<gene>
    <name evidence="1" type="ORF">K8I29_13960</name>
</gene>
<accession>A0A953J6R4</accession>
<name>A0A953J6R4_9BACT</name>
<comment type="caution">
    <text evidence="1">The sequence shown here is derived from an EMBL/GenBank/DDBJ whole genome shotgun (WGS) entry which is preliminary data.</text>
</comment>
<dbReference type="Proteomes" id="UP000705867">
    <property type="component" value="Unassembled WGS sequence"/>
</dbReference>
<reference evidence="1" key="1">
    <citation type="journal article" date="2021" name="bioRxiv">
        <title>Unraveling nitrogen, sulfur and carbon metabolic pathways and microbial community transcriptional responses to substrate deprivation and toxicity stresses in a bioreactor mimicking anoxic brackish coastal sediment conditions.</title>
        <authorList>
            <person name="Martins P.D."/>
            <person name="Echeveste M.J."/>
            <person name="Arshad A."/>
            <person name="Kurth J."/>
            <person name="Ouboter H."/>
            <person name="Jetten M.S.M."/>
            <person name="Welte C.U."/>
        </authorList>
    </citation>
    <scope>NUCLEOTIDE SEQUENCE</scope>
    <source>
        <strain evidence="1">MAG_39</strain>
    </source>
</reference>
<dbReference type="EMBL" id="JAIOIV010000110">
    <property type="protein sequence ID" value="MBZ0157301.1"/>
    <property type="molecule type" value="Genomic_DNA"/>
</dbReference>
<protein>
    <submittedName>
        <fullName evidence="1">DUF2769 domain-containing protein</fullName>
    </submittedName>
</protein>
<organism evidence="1 2">
    <name type="scientific">Candidatus Nitrobium versatile</name>
    <dbReference type="NCBI Taxonomy" id="2884831"/>
    <lineage>
        <taxon>Bacteria</taxon>
        <taxon>Pseudomonadati</taxon>
        <taxon>Nitrospirota</taxon>
        <taxon>Nitrospiria</taxon>
        <taxon>Nitrospirales</taxon>
        <taxon>Nitrospiraceae</taxon>
        <taxon>Candidatus Nitrobium</taxon>
    </lineage>
</organism>
<sequence>MAMAVESKVPFIKANVMKCQCPRCPVQGNSRCAQQLIAELQNVLERETVLPREVPGLYCSSGLAGCGGLDYRNPCMCGTCPILNEEYDLAPGGPAGFFCKGGRAVSYREFGRLGETGG</sequence>
<evidence type="ECO:0000313" key="1">
    <source>
        <dbReference type="EMBL" id="MBZ0157301.1"/>
    </source>
</evidence>
<reference evidence="1" key="2">
    <citation type="submission" date="2021-08" db="EMBL/GenBank/DDBJ databases">
        <authorList>
            <person name="Dalcin Martins P."/>
        </authorList>
    </citation>
    <scope>NUCLEOTIDE SEQUENCE</scope>
    <source>
        <strain evidence="1">MAG_39</strain>
    </source>
</reference>
<dbReference type="AlphaFoldDB" id="A0A953J6R4"/>